<reference evidence="3" key="2">
    <citation type="submission" date="2021-04" db="EMBL/GenBank/DDBJ databases">
        <authorList>
            <person name="Gilroy R."/>
        </authorList>
    </citation>
    <scope>NUCLEOTIDE SEQUENCE</scope>
    <source>
        <strain evidence="3">ChiGjej4B4-7305</strain>
    </source>
</reference>
<evidence type="ECO:0000313" key="4">
    <source>
        <dbReference type="Proteomes" id="UP000824037"/>
    </source>
</evidence>
<dbReference type="PANTHER" id="PTHR34512">
    <property type="entry name" value="CELL SURFACE PROTEIN"/>
    <property type="match status" value="1"/>
</dbReference>
<dbReference type="InterPro" id="IPR029052">
    <property type="entry name" value="Metallo-depent_PP-like"/>
</dbReference>
<gene>
    <name evidence="3" type="ORF">H9815_07740</name>
</gene>
<feature type="domain" description="Calcineurin-like phosphoesterase" evidence="1">
    <location>
        <begin position="55"/>
        <end position="232"/>
    </location>
</feature>
<comment type="caution">
    <text evidence="3">The sequence shown here is derived from an EMBL/GenBank/DDBJ whole genome shotgun (WGS) entry which is preliminary data.</text>
</comment>
<dbReference type="Gene3D" id="3.60.21.10">
    <property type="match status" value="1"/>
</dbReference>
<dbReference type="Pfam" id="PF00149">
    <property type="entry name" value="Metallophos"/>
    <property type="match status" value="1"/>
</dbReference>
<dbReference type="Gene3D" id="2.130.10.10">
    <property type="entry name" value="YVTN repeat-like/Quinoprotein amine dehydrogenase"/>
    <property type="match status" value="1"/>
</dbReference>
<dbReference type="Proteomes" id="UP000824037">
    <property type="component" value="Unassembled WGS sequence"/>
</dbReference>
<dbReference type="Pfam" id="PF13360">
    <property type="entry name" value="PQQ_2"/>
    <property type="match status" value="1"/>
</dbReference>
<evidence type="ECO:0000259" key="1">
    <source>
        <dbReference type="Pfam" id="PF00149"/>
    </source>
</evidence>
<accession>A0A9D2EE40</accession>
<dbReference type="InterPro" id="IPR011047">
    <property type="entry name" value="Quinoprotein_ADH-like_sf"/>
</dbReference>
<evidence type="ECO:0000313" key="3">
    <source>
        <dbReference type="EMBL" id="HIZ35655.1"/>
    </source>
</evidence>
<reference evidence="3" key="1">
    <citation type="journal article" date="2021" name="PeerJ">
        <title>Extensive microbial diversity within the chicken gut microbiome revealed by metagenomics and culture.</title>
        <authorList>
            <person name="Gilroy R."/>
            <person name="Ravi A."/>
            <person name="Getino M."/>
            <person name="Pursley I."/>
            <person name="Horton D.L."/>
            <person name="Alikhan N.F."/>
            <person name="Baker D."/>
            <person name="Gharbi K."/>
            <person name="Hall N."/>
            <person name="Watson M."/>
            <person name="Adriaenssens E.M."/>
            <person name="Foster-Nyarko E."/>
            <person name="Jarju S."/>
            <person name="Secka A."/>
            <person name="Antonio M."/>
            <person name="Oren A."/>
            <person name="Chaudhuri R.R."/>
            <person name="La Ragione R."/>
            <person name="Hildebrand F."/>
            <person name="Pallen M.J."/>
        </authorList>
    </citation>
    <scope>NUCLEOTIDE SEQUENCE</scope>
    <source>
        <strain evidence="3">ChiGjej4B4-7305</strain>
    </source>
</reference>
<dbReference type="GO" id="GO:0016787">
    <property type="term" value="F:hydrolase activity"/>
    <property type="evidence" value="ECO:0007669"/>
    <property type="project" value="InterPro"/>
</dbReference>
<dbReference type="InterPro" id="IPR015943">
    <property type="entry name" value="WD40/YVTN_repeat-like_dom_sf"/>
</dbReference>
<dbReference type="InterPro" id="IPR018391">
    <property type="entry name" value="PQQ_b-propeller_rpt"/>
</dbReference>
<dbReference type="EMBL" id="DXBY01000132">
    <property type="protein sequence ID" value="HIZ35655.1"/>
    <property type="molecule type" value="Genomic_DNA"/>
</dbReference>
<dbReference type="InterPro" id="IPR002372">
    <property type="entry name" value="PQQ_rpt_dom"/>
</dbReference>
<dbReference type="SUPFAM" id="SSF56300">
    <property type="entry name" value="Metallo-dependent phosphatases"/>
    <property type="match status" value="1"/>
</dbReference>
<evidence type="ECO:0000259" key="2">
    <source>
        <dbReference type="Pfam" id="PF13360"/>
    </source>
</evidence>
<proteinExistence type="predicted"/>
<dbReference type="SUPFAM" id="SSF50998">
    <property type="entry name" value="Quinoprotein alcohol dehydrogenase-like"/>
    <property type="match status" value="1"/>
</dbReference>
<dbReference type="AlphaFoldDB" id="A0A9D2EE40"/>
<dbReference type="InterPro" id="IPR006311">
    <property type="entry name" value="TAT_signal"/>
</dbReference>
<dbReference type="PROSITE" id="PS51318">
    <property type="entry name" value="TAT"/>
    <property type="match status" value="1"/>
</dbReference>
<dbReference type="SMART" id="SM00564">
    <property type="entry name" value="PQQ"/>
    <property type="match status" value="4"/>
</dbReference>
<name>A0A9D2EE40_9MICO</name>
<dbReference type="InterPro" id="IPR004843">
    <property type="entry name" value="Calcineurin-like_PHP"/>
</dbReference>
<organism evidence="3 4">
    <name type="scientific">Candidatus Ruania gallistercoris</name>
    <dbReference type="NCBI Taxonomy" id="2838746"/>
    <lineage>
        <taxon>Bacteria</taxon>
        <taxon>Bacillati</taxon>
        <taxon>Actinomycetota</taxon>
        <taxon>Actinomycetes</taxon>
        <taxon>Micrococcales</taxon>
        <taxon>Ruaniaceae</taxon>
        <taxon>Ruania</taxon>
    </lineage>
</organism>
<dbReference type="PANTHER" id="PTHR34512:SF30">
    <property type="entry name" value="OUTER MEMBRANE PROTEIN ASSEMBLY FACTOR BAMB"/>
    <property type="match status" value="1"/>
</dbReference>
<protein>
    <submittedName>
        <fullName evidence="3">PQQ-binding-like beta-propeller repeat protein</fullName>
    </submittedName>
</protein>
<feature type="domain" description="Pyrrolo-quinoline quinone repeat" evidence="2">
    <location>
        <begin position="471"/>
        <end position="619"/>
    </location>
</feature>
<sequence>MAENTMSDALVGAQPPSVSRRSVLVGGGIGALSVAVAGSRVHAVGGGGGGGQHAFAMVTDTHVNVQEPDRTAALERILADIVDRDPAFVLNCGDITDLGAADEFARYTDIIPDELQGKMKEVPGNHENQYLVDALEAYDEHLEARRYSFASGGLHVIGLDPLVMMEWGWYFDAELLNWLRQELRQVPHGTPIVLFLHFPMSTDWNYVQNDHELLSLIEPYPVRAIFAGHRHVTNVSTFNGATQVMGNSLKNGPYYYWIEESEGEDGPVLEVTEVTVPDDGDVTEEKLTAISLTGPGRDALGPVRARAVADHSAVDLRVDVPHRAAVAAVQARPYPLAYGKIEGGWTELEQSDRPARRWTGQVDVADLPPGRHKLELRVLGENEHRYDDVVEFELPVASTRIGWSTSLEGRIQGGLASRDGLVVAATTKGEVAAFRPTYRAVRPEWRSRIGPVYRAPVFTPDGDTLLVPSSDHHLYGLDPVTGHARWSVDLGAPLAGDLAIADVDDEPRIFLSTGEQLACLDLTGQVQWTAELNGIYAGRPECDGDRVYAGSGDGNAYAFDARTGEEVWRHQLTDKDDRYGTVLYGPWACSVRILADGAVLFTRFSNAVALEAATGEQVWLGEGDDLELQQVVYTPPTLTDQGILLLDGFSGSVHLFDPDNGRQIWSADAVPRNFGAQPVPSPDEDGVYWLVSQSGMLARIDLVEETAEQVLQVLTCYTQSTAAIVGSGAEQVLVAGGQDGVLYGVVDLQS</sequence>